<dbReference type="InterPro" id="IPR002913">
    <property type="entry name" value="START_lipid-bd_dom"/>
</dbReference>
<dbReference type="InterPro" id="IPR000731">
    <property type="entry name" value="SSD"/>
</dbReference>
<dbReference type="Gene3D" id="1.20.1640.10">
    <property type="entry name" value="Multidrug efflux transporter AcrB transmembrane domain"/>
    <property type="match status" value="2"/>
</dbReference>
<dbReference type="Pfam" id="PF12349">
    <property type="entry name" value="Sterol-sensing"/>
    <property type="match status" value="1"/>
</dbReference>
<feature type="region of interest" description="Disordered" evidence="2">
    <location>
        <begin position="1398"/>
        <end position="1426"/>
    </location>
</feature>
<feature type="transmembrane region" description="Helical" evidence="3">
    <location>
        <begin position="972"/>
        <end position="997"/>
    </location>
</feature>
<feature type="transmembrane region" description="Helical" evidence="3">
    <location>
        <begin position="282"/>
        <end position="301"/>
    </location>
</feature>
<dbReference type="GO" id="GO:0016020">
    <property type="term" value="C:membrane"/>
    <property type="evidence" value="ECO:0007669"/>
    <property type="project" value="TreeGrafter"/>
</dbReference>
<dbReference type="Gene3D" id="3.30.530.20">
    <property type="match status" value="1"/>
</dbReference>
<feature type="compositionally biased region" description="Polar residues" evidence="2">
    <location>
        <begin position="1356"/>
        <end position="1367"/>
    </location>
</feature>
<dbReference type="InterPro" id="IPR051697">
    <property type="entry name" value="Patched_domain-protein"/>
</dbReference>
<dbReference type="SUPFAM" id="SSF55961">
    <property type="entry name" value="Bet v1-like"/>
    <property type="match status" value="1"/>
</dbReference>
<name>A0A7S1P860_9ALVE</name>
<feature type="region of interest" description="Disordered" evidence="2">
    <location>
        <begin position="1354"/>
        <end position="1376"/>
    </location>
</feature>
<evidence type="ECO:0000256" key="3">
    <source>
        <dbReference type="SAM" id="Phobius"/>
    </source>
</evidence>
<dbReference type="PROSITE" id="PS50848">
    <property type="entry name" value="START"/>
    <property type="match status" value="1"/>
</dbReference>
<dbReference type="PANTHER" id="PTHR10796">
    <property type="entry name" value="PATCHED-RELATED"/>
    <property type="match status" value="1"/>
</dbReference>
<feature type="transmembrane region" description="Helical" evidence="3">
    <location>
        <begin position="873"/>
        <end position="891"/>
    </location>
</feature>
<feature type="compositionally biased region" description="Polar residues" evidence="2">
    <location>
        <begin position="1398"/>
        <end position="1408"/>
    </location>
</feature>
<dbReference type="InterPro" id="IPR053958">
    <property type="entry name" value="HMGCR/SNAP/NPC1-like_SSD"/>
</dbReference>
<feature type="transmembrane region" description="Helical" evidence="3">
    <location>
        <begin position="41"/>
        <end position="59"/>
    </location>
</feature>
<feature type="transmembrane region" description="Helical" evidence="3">
    <location>
        <begin position="1004"/>
        <end position="1024"/>
    </location>
</feature>
<organism evidence="6">
    <name type="scientific">Vitrella brassicaformis</name>
    <dbReference type="NCBI Taxonomy" id="1169539"/>
    <lineage>
        <taxon>Eukaryota</taxon>
        <taxon>Sar</taxon>
        <taxon>Alveolata</taxon>
        <taxon>Colpodellida</taxon>
        <taxon>Vitrellaceae</taxon>
        <taxon>Vitrella</taxon>
    </lineage>
</organism>
<feature type="region of interest" description="Disordered" evidence="2">
    <location>
        <begin position="1144"/>
        <end position="1170"/>
    </location>
</feature>
<dbReference type="EMBL" id="HBGB01030112">
    <property type="protein sequence ID" value="CAD9062587.1"/>
    <property type="molecule type" value="Transcribed_RNA"/>
</dbReference>
<evidence type="ECO:0000259" key="4">
    <source>
        <dbReference type="PROSITE" id="PS50156"/>
    </source>
</evidence>
<dbReference type="GO" id="GO:0008289">
    <property type="term" value="F:lipid binding"/>
    <property type="evidence" value="ECO:0007669"/>
    <property type="project" value="InterPro"/>
</dbReference>
<dbReference type="PANTHER" id="PTHR10796:SF92">
    <property type="entry name" value="PATCHED-RELATED, ISOFORM A"/>
    <property type="match status" value="1"/>
</dbReference>
<feature type="region of interest" description="Disordered" evidence="2">
    <location>
        <begin position="472"/>
        <end position="503"/>
    </location>
</feature>
<dbReference type="SUPFAM" id="SSF82866">
    <property type="entry name" value="Multidrug efflux transporter AcrB transmembrane domain"/>
    <property type="match status" value="2"/>
</dbReference>
<feature type="transmembrane region" description="Helical" evidence="3">
    <location>
        <begin position="384"/>
        <end position="404"/>
    </location>
</feature>
<dbReference type="InterPro" id="IPR023393">
    <property type="entry name" value="START-like_dom_sf"/>
</dbReference>
<comment type="similarity">
    <text evidence="1">Belongs to the patched family.</text>
</comment>
<evidence type="ECO:0000256" key="1">
    <source>
        <dbReference type="ARBA" id="ARBA00005585"/>
    </source>
</evidence>
<accession>A0A7S1P860</accession>
<feature type="compositionally biased region" description="Basic and acidic residues" evidence="2">
    <location>
        <begin position="472"/>
        <end position="481"/>
    </location>
</feature>
<feature type="transmembrane region" description="Helical" evidence="3">
    <location>
        <begin position="313"/>
        <end position="333"/>
    </location>
</feature>
<protein>
    <recommendedName>
        <fullName evidence="7">SSD domain-containing protein</fullName>
    </recommendedName>
</protein>
<feature type="domain" description="START" evidence="5">
    <location>
        <begin position="1466"/>
        <end position="1673"/>
    </location>
</feature>
<evidence type="ECO:0000313" key="6">
    <source>
        <dbReference type="EMBL" id="CAD9062587.1"/>
    </source>
</evidence>
<reference evidence="6" key="1">
    <citation type="submission" date="2021-01" db="EMBL/GenBank/DDBJ databases">
        <authorList>
            <person name="Corre E."/>
            <person name="Pelletier E."/>
            <person name="Niang G."/>
            <person name="Scheremetjew M."/>
            <person name="Finn R."/>
            <person name="Kale V."/>
            <person name="Holt S."/>
            <person name="Cochrane G."/>
            <person name="Meng A."/>
            <person name="Brown T."/>
            <person name="Cohen L."/>
        </authorList>
    </citation>
    <scope>NUCLEOTIDE SEQUENCE</scope>
    <source>
        <strain evidence="6">CCMP3346</strain>
    </source>
</reference>
<keyword evidence="3" id="KW-0812">Transmembrane</keyword>
<evidence type="ECO:0008006" key="7">
    <source>
        <dbReference type="Google" id="ProtNLM"/>
    </source>
</evidence>
<feature type="transmembrane region" description="Helical" evidence="3">
    <location>
        <begin position="898"/>
        <end position="919"/>
    </location>
</feature>
<evidence type="ECO:0000259" key="5">
    <source>
        <dbReference type="PROSITE" id="PS50848"/>
    </source>
</evidence>
<keyword evidence="3" id="KW-1133">Transmembrane helix</keyword>
<feature type="compositionally biased region" description="Low complexity" evidence="2">
    <location>
        <begin position="482"/>
        <end position="501"/>
    </location>
</feature>
<evidence type="ECO:0000256" key="2">
    <source>
        <dbReference type="SAM" id="MobiDB-lite"/>
    </source>
</evidence>
<feature type="transmembrane region" description="Helical" evidence="3">
    <location>
        <begin position="410"/>
        <end position="438"/>
    </location>
</feature>
<dbReference type="CDD" id="cd00177">
    <property type="entry name" value="START"/>
    <property type="match status" value="1"/>
</dbReference>
<feature type="domain" description="SSD" evidence="4">
    <location>
        <begin position="281"/>
        <end position="438"/>
    </location>
</feature>
<keyword evidence="3" id="KW-0472">Membrane</keyword>
<gene>
    <name evidence="6" type="ORF">VBRA1451_LOCUS17657</name>
</gene>
<feature type="transmembrane region" description="Helical" evidence="3">
    <location>
        <begin position="650"/>
        <end position="674"/>
    </location>
</feature>
<proteinExistence type="inferred from homology"/>
<dbReference type="PROSITE" id="PS50156">
    <property type="entry name" value="SSD"/>
    <property type="match status" value="1"/>
</dbReference>
<sequence>MGCSWFEEWSKAVTNFKHKLTESIDSAFERYTGFVYDHPCWFIWIPAIVSIAMGSAWILREAEANPRTLYAKPTSDAMSDLALIQERYGDWPRVTFLLFVGEDGKNLLDEDVLYRANQMVEGLNNRNVTVNGKEYPFDEVCVKDGTDGCTMENVLRMYNGRWANKTAEERPLDWPNHDKYVLQQGINWPVDVFLKPRGTDNNGTTIDNVSAMLFRWSLRDDTSDMSSEKRAASMAWEQEFLDEAHHHWKDEFKKHNVSIYANARRSIDDELKASTTLGFAELIRLFLAGVIVFCYAAVANFSCDQSKTKTFPALMGCLAALLGFLLGSGLCYACGMKHVPPAEATPFLVLGVGVDDMFVIMNSYALAFQSSSPRERCQLAMKDCGISITITTLTNLIAFGVGAASPYYAIVNFCIITAVALAMGYVLTLTFFVAILCLDCRREATQPPQTFFLATYFDGCGLRCFSRKSTRDDSTRADTHRTSSTGHGSSSSSRRTSQTSTEAGAGEVALTFVNDEKASFTQPMHPVRRSASWQPAGVKRYPTRKEMSTFQLVAHQLRDQEKNIRRRRPREGEVHEETCWEWWFHTHLEDPSNPARRVPRGSRDVSDGKGGQRLPFKLWWEEDPNVTKYFEFEEPKGNVGRWSRKFFRSVWGRLITVPAFKVLVVLMWFGYLAISGWGDSNVTMGLNLLELTPFQSYYREFYDELLDRFDTYGEQVMVIFPEPHEWWRNEARENYKQLVQRINESDYVSKGPNNMLDPLRIFEEQGGPFGTKNPNLANYTNDPTLFMTDLKRFLGGTGRYLSTEFKFSGDNQTIESYRMTFFAKSGVNGLKLMEGSRDDCRKASEAKAGAIKCQAFGEYFIYYESDATILFDTFQNMGWALLAVLIVSIFLMHHWQCWVLVILMILSIDVGLFAFMKFWGLDLNMLTMVNLIISIGFSVDYTTHVCHTFAHATGPTKNHRANETLVLMGNAIFHGAISTFLAIVLIVTVDSFIFVVFFRMMTLVLCFGFLHGLIILPVILTFFGPLDNLETTLKGVPTSLSIQDALDREASPVEAGNSSYYHTDGNRLSPIEESPIDSNTVKEFKPHESTNRGPATTVHQMAPFTKSGVSDTSSIFNSGVANVFDTVNAFNTRQLVSFALAPPHTKTMREPSPGTRCGKRLTAATAQDTDNQSVWMSANSTAGNNGAGVQVVSRGATSAHAKLDRGFQTFQTAVSEVEEGSTPVLGSFYVLGGEIYHDCFPALPDQRTPFYAGKIPRFRTMKTGERDLGAAHNKAGGGLFLDRRLELMNGSRAAPAVEPEAIVTHDMATGPAAMASPMGGLSRQTSSLKAIKKRIRASTEAVVKEEIFLRSETGRLTRQSTQQTSHPMSPLSPLEREHSMARRNSFARKLSRQLSNFSRRLTRKQSIPPTKEAEREVSPVSQVSMPSPYPQMVTWPACWPVRGTDLRRPGWESEKGCTIPAVKVHNMSLEAVHKLVQMAQSPVSEWKFQSEKNGVVLELKTLPDSKDPVIRGRYTMRSPGLDIHEVKEVILDRNSVWRAQYEFWLYEASQHVAQVADETFLTYQIYKSSIPSDSRRVLCHITHAEMLSPHQCVVAAVDLKQHIPDDLLVTKKEKAVRAEILQGGHVISQSCDGTIDVVFVMQLDVKPFAWAPRAAVRAACANVYFEQAQQLYRIDNVLGDAREIMSQPPSPRNSDSDA</sequence>